<comment type="caution">
    <text evidence="1">The sequence shown here is derived from an EMBL/GenBank/DDBJ whole genome shotgun (WGS) entry which is preliminary data.</text>
</comment>
<keyword evidence="2" id="KW-1185">Reference proteome</keyword>
<reference evidence="1 2" key="1">
    <citation type="submission" date="2020-08" db="EMBL/GenBank/DDBJ databases">
        <title>A Genomic Blueprint of the Chicken Gut Microbiome.</title>
        <authorList>
            <person name="Gilroy R."/>
            <person name="Ravi A."/>
            <person name="Getino M."/>
            <person name="Pursley I."/>
            <person name="Horton D.L."/>
            <person name="Alikhan N.-F."/>
            <person name="Baker D."/>
            <person name="Gharbi K."/>
            <person name="Hall N."/>
            <person name="Watson M."/>
            <person name="Adriaenssens E.M."/>
            <person name="Foster-Nyarko E."/>
            <person name="Jarju S."/>
            <person name="Secka A."/>
            <person name="Antonio M."/>
            <person name="Oren A."/>
            <person name="Chaudhuri R."/>
            <person name="La Ragione R.M."/>
            <person name="Hildebrand F."/>
            <person name="Pallen M.J."/>
        </authorList>
    </citation>
    <scope>NUCLEOTIDE SEQUENCE [LARGE SCALE GENOMIC DNA]</scope>
    <source>
        <strain evidence="1 2">Sa1CVN1</strain>
    </source>
</reference>
<gene>
    <name evidence="1" type="ORF">H9625_12950</name>
</gene>
<accession>A0ABR8YAY2</accession>
<protein>
    <submittedName>
        <fullName evidence="1">Uncharacterized protein</fullName>
    </submittedName>
</protein>
<proteinExistence type="predicted"/>
<dbReference type="EMBL" id="JACSPP010000048">
    <property type="protein sequence ID" value="MBD8041327.1"/>
    <property type="molecule type" value="Genomic_DNA"/>
</dbReference>
<name>A0ABR8YAY2_9BACT</name>
<evidence type="ECO:0000313" key="2">
    <source>
        <dbReference type="Proteomes" id="UP000620874"/>
    </source>
</evidence>
<organism evidence="1 2">
    <name type="scientific">Phocaeicola intestinalis</name>
    <dbReference type="NCBI Taxonomy" id="2762212"/>
    <lineage>
        <taxon>Bacteria</taxon>
        <taxon>Pseudomonadati</taxon>
        <taxon>Bacteroidota</taxon>
        <taxon>Bacteroidia</taxon>
        <taxon>Bacteroidales</taxon>
        <taxon>Bacteroidaceae</taxon>
        <taxon>Phocaeicola</taxon>
    </lineage>
</organism>
<dbReference type="RefSeq" id="WP_140406985.1">
    <property type="nucleotide sequence ID" value="NZ_JACSPP010000048.1"/>
</dbReference>
<sequence>MDNLSDKNRNPEIQAKIAGIGYLSPHGEALMEIAKAELAFIYENLKSYSQNEQIFILDYMSSEMNWRTTEIEDGL</sequence>
<dbReference type="Proteomes" id="UP000620874">
    <property type="component" value="Unassembled WGS sequence"/>
</dbReference>
<evidence type="ECO:0000313" key="1">
    <source>
        <dbReference type="EMBL" id="MBD8041327.1"/>
    </source>
</evidence>